<evidence type="ECO:0000256" key="1">
    <source>
        <dbReference type="ARBA" id="ARBA00001231"/>
    </source>
</evidence>
<organism evidence="14 15">
    <name type="scientific">Macrostomum lignano</name>
    <dbReference type="NCBI Taxonomy" id="282301"/>
    <lineage>
        <taxon>Eukaryota</taxon>
        <taxon>Metazoa</taxon>
        <taxon>Spiralia</taxon>
        <taxon>Lophotrochozoa</taxon>
        <taxon>Platyhelminthes</taxon>
        <taxon>Rhabditophora</taxon>
        <taxon>Macrostomorpha</taxon>
        <taxon>Macrostomida</taxon>
        <taxon>Macrostomidae</taxon>
        <taxon>Macrostomum</taxon>
    </lineage>
</organism>
<feature type="compositionally biased region" description="Polar residues" evidence="10">
    <location>
        <begin position="458"/>
        <end position="475"/>
    </location>
</feature>
<keyword evidence="5" id="KW-0813">Transport</keyword>
<dbReference type="GO" id="GO:0015171">
    <property type="term" value="F:amino acid transmembrane transporter activity"/>
    <property type="evidence" value="ECO:0007669"/>
    <property type="project" value="TreeGrafter"/>
</dbReference>
<feature type="domain" description="Glycoside hydrolase family 20 catalytic" evidence="11">
    <location>
        <begin position="674"/>
        <end position="920"/>
    </location>
</feature>
<name>A0A1I8FXS8_9PLAT</name>
<dbReference type="PANTHER" id="PTHR43243:SF4">
    <property type="entry name" value="CATIONIC AMINO ACID TRANSPORTER 4"/>
    <property type="match status" value="1"/>
</dbReference>
<evidence type="ECO:0000256" key="5">
    <source>
        <dbReference type="ARBA" id="ARBA00022448"/>
    </source>
</evidence>
<dbReference type="FunFam" id="1.20.1740.10:FF:000010">
    <property type="entry name" value="probable cationic amino acid transporter"/>
    <property type="match status" value="1"/>
</dbReference>
<feature type="region of interest" description="Disordered" evidence="10">
    <location>
        <begin position="427"/>
        <end position="518"/>
    </location>
</feature>
<evidence type="ECO:0000256" key="6">
    <source>
        <dbReference type="ARBA" id="ARBA00022692"/>
    </source>
</evidence>
<keyword evidence="6" id="KW-0812">Transmembrane</keyword>
<evidence type="ECO:0000256" key="7">
    <source>
        <dbReference type="ARBA" id="ARBA00022801"/>
    </source>
</evidence>
<evidence type="ECO:0000256" key="9">
    <source>
        <dbReference type="ARBA" id="ARBA00023136"/>
    </source>
</evidence>
<evidence type="ECO:0000313" key="15">
    <source>
        <dbReference type="WBParaSite" id="maker-uti_cns_0000209-snap-gene-0.23-mRNA-1"/>
    </source>
</evidence>
<dbReference type="Proteomes" id="UP000095280">
    <property type="component" value="Unplaced"/>
</dbReference>
<protein>
    <recommendedName>
        <fullName evidence="4">beta-N-acetylhexosaminidase</fullName>
        <ecNumber evidence="4">3.2.1.52</ecNumber>
    </recommendedName>
</protein>
<dbReference type="InterPro" id="IPR029485">
    <property type="entry name" value="CAT_C"/>
</dbReference>
<comment type="similarity">
    <text evidence="3">Belongs to the glycosyl hydrolase 20 family.</text>
</comment>
<evidence type="ECO:0000256" key="3">
    <source>
        <dbReference type="ARBA" id="ARBA00006285"/>
    </source>
</evidence>
<feature type="domain" description="FAM69 protein-kinase" evidence="12">
    <location>
        <begin position="1327"/>
        <end position="1365"/>
    </location>
</feature>
<dbReference type="InterPro" id="IPR017853">
    <property type="entry name" value="GH"/>
</dbReference>
<reference evidence="15" key="1">
    <citation type="submission" date="2016-11" db="UniProtKB">
        <authorList>
            <consortium name="WormBaseParasite"/>
        </authorList>
    </citation>
    <scope>IDENTIFICATION</scope>
</reference>
<feature type="region of interest" description="Disordered" evidence="10">
    <location>
        <begin position="1098"/>
        <end position="1120"/>
    </location>
</feature>
<comment type="subcellular location">
    <subcellularLocation>
        <location evidence="2">Membrane</location>
        <topology evidence="2">Multi-pass membrane protein</topology>
    </subcellularLocation>
</comment>
<sequence length="1370" mass="152783">MGLRETGSILKRTFLRTKKPSPVRQDGTELDKCLTTFDLTNLAIGSILGAGIYVVSGHVALNVAGPAVVLSFTIAGIASLMSGLCYAEFGSRVPNTTGSAYAYSYHTVGELIAYVIGWNLILEYMIGTAADARALSASIDYMTGYWISNHSRETFGVLPHVNTYPDLLSGAVSLVVTAVLAVGVKESAQWSTVFNFLNGGIALLVIVVGSLKADASIWSENGGFAPAGFHGVVSGAASCFYAFVGFDILATTGEEARSAEKSIPTAVTVSLLICWALYVGVSAVLTMLLPFRSIHSQTPLIESLDLHGFHWARWVVGFGAVSGLCAALLGSQFPLPRIIYAMACDGLLFRFFCRVNSRTETPLIATVVPGLITAVFAVLIDLTELVEMMSIGTLLAYSLVCTCVLLLRYQPTPWADADLLLDTDESECSGSQEDEVAPCGASVGDDREETVPLRSMGDSLQQQNTSDAQNCNAAKTSDESANDEEAISKNGDANQQQRRKQKRQNQQHRKKQQRSRQHALNLCGFRRRPMSTSSSYRLVIVMTVLMWLQAIVASCSLTLAESESIQPGSAKFLYVASGLMALGWVICLVVIFLQPQENVITRRLHFRVPLVPLLPTATVAVNVFLMVRLSRITWIRFAVWLALLPLLKSCGCTGLLIEYEDTFPFGEDLSLLVNKSAYYRESDIRSLLQLCSELDFAVVPLVQCFGHLEYALKHEKYFHLRECAQYPNNICPMLQEAVDLVLSMIDEVVALHQACLGSKSHLLRHFHIGADEVYFLRRCPNCRASGQTEHQLFLSHVTRVANHIVTKHSLQPILWDDMLRQVDPELIRASKLSSLAQPMVWHYASQFQLKSEYFNKLASVFPPDQVWFAGSFRGSVAANCQITPLYHHSENTQAWLGVMRDYQQASANCKQLAGFVLTGWQRYDHMACLCELLPVSVPVLLTCLVTVREFGFTVDIHTKLSRQMGFPDLLPWNPFVQNLPPTNELSFPGWRVYVCVYKLQALRNEFFTFLNSDWVQGWMSARHTSRLLSSPAVVEKISSQVDRYRHELSAGEAAFKAACDSVLLPAGSEEWLDQQIRPLRRKCEKMIANANQIAAQRADSDTIDEAADGNPKPQDLTGTPASLRHFEDAMLDAGTRIRRLGFKGGCVLLLSVMLSFAFYWHLIRYAFVTPHTEDVYFLRMETCPACYGNDFCYHFTNSEVTFTGAYQYPIAHQLNPSKHVFEGRRGRYKGAPVVIKSLATPEQLERVQRGLCKSTDLQESHRCNMRDALWKRLPLGEDTLTLYDVRGENDFFRCPSQRLLDAVKEAFRLRDPEKPKRLLRNEEMSLLFTALVNPEPLLLMTFTSEKGWPFPRYYGACGRFIVVEHRLGTT</sequence>
<keyword evidence="7" id="KW-0378">Hydrolase</keyword>
<dbReference type="InterPro" id="IPR022049">
    <property type="entry name" value="FAM69_kinase_dom"/>
</dbReference>
<feature type="compositionally biased region" description="Basic residues" evidence="10">
    <location>
        <begin position="497"/>
        <end position="517"/>
    </location>
</feature>
<evidence type="ECO:0000256" key="2">
    <source>
        <dbReference type="ARBA" id="ARBA00004141"/>
    </source>
</evidence>
<keyword evidence="14" id="KW-1185">Reference proteome</keyword>
<evidence type="ECO:0000259" key="13">
    <source>
        <dbReference type="Pfam" id="PF13906"/>
    </source>
</evidence>
<dbReference type="InterPro" id="IPR002293">
    <property type="entry name" value="AA/rel_permease1"/>
</dbReference>
<dbReference type="Pfam" id="PF00728">
    <property type="entry name" value="Glyco_hydro_20"/>
    <property type="match status" value="1"/>
</dbReference>
<dbReference type="Pfam" id="PF13520">
    <property type="entry name" value="AA_permease_2"/>
    <property type="match status" value="1"/>
</dbReference>
<keyword evidence="9" id="KW-0472">Membrane</keyword>
<dbReference type="GO" id="GO:0005886">
    <property type="term" value="C:plasma membrane"/>
    <property type="evidence" value="ECO:0007669"/>
    <property type="project" value="TreeGrafter"/>
</dbReference>
<evidence type="ECO:0000259" key="11">
    <source>
        <dbReference type="Pfam" id="PF00728"/>
    </source>
</evidence>
<dbReference type="Pfam" id="PF12260">
    <property type="entry name" value="PIP49_C"/>
    <property type="match status" value="1"/>
</dbReference>
<dbReference type="Gene3D" id="1.20.1740.10">
    <property type="entry name" value="Amino acid/polyamine transporter I"/>
    <property type="match status" value="1"/>
</dbReference>
<feature type="domain" description="Cationic amino acid transporter C-terminal" evidence="13">
    <location>
        <begin position="606"/>
        <end position="643"/>
    </location>
</feature>
<dbReference type="Pfam" id="PF13906">
    <property type="entry name" value="AA_permease_C"/>
    <property type="match status" value="1"/>
</dbReference>
<proteinExistence type="inferred from homology"/>
<dbReference type="GO" id="GO:0005975">
    <property type="term" value="P:carbohydrate metabolic process"/>
    <property type="evidence" value="ECO:0007669"/>
    <property type="project" value="InterPro"/>
</dbReference>
<evidence type="ECO:0000313" key="14">
    <source>
        <dbReference type="Proteomes" id="UP000095280"/>
    </source>
</evidence>
<evidence type="ECO:0000256" key="4">
    <source>
        <dbReference type="ARBA" id="ARBA00012663"/>
    </source>
</evidence>
<comment type="catalytic activity">
    <reaction evidence="1">
        <text>Hydrolysis of terminal non-reducing N-acetyl-D-hexosamine residues in N-acetyl-beta-D-hexosaminides.</text>
        <dbReference type="EC" id="3.2.1.52"/>
    </reaction>
</comment>
<dbReference type="SUPFAM" id="SSF51445">
    <property type="entry name" value="(Trans)glycosidases"/>
    <property type="match status" value="1"/>
</dbReference>
<evidence type="ECO:0000256" key="8">
    <source>
        <dbReference type="ARBA" id="ARBA00022989"/>
    </source>
</evidence>
<dbReference type="GO" id="GO:0004563">
    <property type="term" value="F:beta-N-acetylhexosaminidase activity"/>
    <property type="evidence" value="ECO:0007669"/>
    <property type="project" value="UniProtKB-EC"/>
</dbReference>
<dbReference type="InterPro" id="IPR015883">
    <property type="entry name" value="Glyco_hydro_20_cat"/>
</dbReference>
<dbReference type="PANTHER" id="PTHR43243">
    <property type="entry name" value="INNER MEMBRANE TRANSPORTER YGJI-RELATED"/>
    <property type="match status" value="1"/>
</dbReference>
<accession>A0A1I8FXS8</accession>
<feature type="compositionally biased region" description="Acidic residues" evidence="10">
    <location>
        <begin position="427"/>
        <end position="436"/>
    </location>
</feature>
<evidence type="ECO:0000256" key="10">
    <source>
        <dbReference type="SAM" id="MobiDB-lite"/>
    </source>
</evidence>
<evidence type="ECO:0000259" key="12">
    <source>
        <dbReference type="Pfam" id="PF12260"/>
    </source>
</evidence>
<dbReference type="WBParaSite" id="maker-uti_cns_0000209-snap-gene-0.23-mRNA-1">
    <property type="protein sequence ID" value="maker-uti_cns_0000209-snap-gene-0.23-mRNA-1"/>
    <property type="gene ID" value="maker-uti_cns_0000209-snap-gene-0.23"/>
</dbReference>
<keyword evidence="8" id="KW-1133">Transmembrane helix</keyword>
<dbReference type="EC" id="3.2.1.52" evidence="4"/>
<dbReference type="Gene3D" id="3.20.20.80">
    <property type="entry name" value="Glycosidases"/>
    <property type="match status" value="1"/>
</dbReference>